<protein>
    <submittedName>
        <fullName evidence="2">Uncharacterized protein</fullName>
    </submittedName>
</protein>
<keyword evidence="1" id="KW-0472">Membrane</keyword>
<keyword evidence="1" id="KW-0812">Transmembrane</keyword>
<feature type="transmembrane region" description="Helical" evidence="1">
    <location>
        <begin position="74"/>
        <end position="93"/>
    </location>
</feature>
<keyword evidence="1" id="KW-1133">Transmembrane helix</keyword>
<feature type="transmembrane region" description="Helical" evidence="1">
    <location>
        <begin position="44"/>
        <end position="62"/>
    </location>
</feature>
<organism evidence="2 3">
    <name type="scientific">Flavobacterium succinicans</name>
    <dbReference type="NCBI Taxonomy" id="29536"/>
    <lineage>
        <taxon>Bacteria</taxon>
        <taxon>Pseudomonadati</taxon>
        <taxon>Bacteroidota</taxon>
        <taxon>Flavobacteriia</taxon>
        <taxon>Flavobacteriales</taxon>
        <taxon>Flavobacteriaceae</taxon>
        <taxon>Flavobacterium</taxon>
    </lineage>
</organism>
<keyword evidence="3" id="KW-1185">Reference proteome</keyword>
<dbReference type="EMBL" id="FOUT01000001">
    <property type="protein sequence ID" value="SFM47074.1"/>
    <property type="molecule type" value="Genomic_DNA"/>
</dbReference>
<evidence type="ECO:0000256" key="1">
    <source>
        <dbReference type="SAM" id="Phobius"/>
    </source>
</evidence>
<dbReference type="Proteomes" id="UP000182961">
    <property type="component" value="Unassembled WGS sequence"/>
</dbReference>
<proteinExistence type="predicted"/>
<evidence type="ECO:0000313" key="3">
    <source>
        <dbReference type="Proteomes" id="UP000182961"/>
    </source>
</evidence>
<dbReference type="AlphaFoldDB" id="A0A1I4R437"/>
<feature type="transmembrane region" description="Helical" evidence="1">
    <location>
        <begin position="105"/>
        <end position="126"/>
    </location>
</feature>
<sequence>MNLSVLKKIIPVLLVIGLLFVVHTFLFNVLNISTHSFIYPLEELYFWFTVFSILVIITLLLVQNKSFDNVGMSFLLTTSVKMIFCYLIVRPVLQRSSPDNTIEKLNFFGLFVVFLAIETLFTIYLVNEKKK</sequence>
<gene>
    <name evidence="2" type="ORF">SAMN05444143_101185</name>
</gene>
<reference evidence="3" key="1">
    <citation type="submission" date="2016-10" db="EMBL/GenBank/DDBJ databases">
        <authorList>
            <person name="Varghese N."/>
            <person name="Submissions S."/>
        </authorList>
    </citation>
    <scope>NUCLEOTIDE SEQUENCE [LARGE SCALE GENOMIC DNA]</scope>
    <source>
        <strain evidence="3">DSM 4002</strain>
    </source>
</reference>
<name>A0A1I4R437_9FLAO</name>
<accession>A0A1I4R437</accession>
<evidence type="ECO:0000313" key="2">
    <source>
        <dbReference type="EMBL" id="SFM47074.1"/>
    </source>
</evidence>
<feature type="transmembrane region" description="Helical" evidence="1">
    <location>
        <begin position="12"/>
        <end position="32"/>
    </location>
</feature>